<dbReference type="Pfam" id="PF00578">
    <property type="entry name" value="AhpC-TSA"/>
    <property type="match status" value="1"/>
</dbReference>
<dbReference type="SUPFAM" id="SSF52833">
    <property type="entry name" value="Thioredoxin-like"/>
    <property type="match status" value="1"/>
</dbReference>
<keyword evidence="4" id="KW-1185">Reference proteome</keyword>
<dbReference type="InterPro" id="IPR013766">
    <property type="entry name" value="Thioredoxin_domain"/>
</dbReference>
<dbReference type="AlphaFoldDB" id="A0A1D7QV27"/>
<feature type="domain" description="Thioredoxin" evidence="2">
    <location>
        <begin position="2"/>
        <end position="144"/>
    </location>
</feature>
<dbReference type="PROSITE" id="PS51352">
    <property type="entry name" value="THIOREDOXIN_2"/>
    <property type="match status" value="1"/>
</dbReference>
<sequence length="144" mass="16728">MNRNLSRMPSFELKDIFSEKKFRLDDFKGKPLVLTFWVSWCPDCQRDLALKDALIKKMSDQHLQFLMIHVPGRESDPEAGLMFMEQQNYSFLTVQDDGMQYFDKCRCMSLPTTFILNKELQITASLNDKSSFEDLMSAIGNVVP</sequence>
<dbReference type="Proteomes" id="UP000094463">
    <property type="component" value="Chromosome"/>
</dbReference>
<dbReference type="PANTHER" id="PTHR42852:SF17">
    <property type="entry name" value="THIOREDOXIN-LIKE PROTEIN HI_1115"/>
    <property type="match status" value="1"/>
</dbReference>
<evidence type="ECO:0000259" key="2">
    <source>
        <dbReference type="PROSITE" id="PS51352"/>
    </source>
</evidence>
<dbReference type="InterPro" id="IPR050553">
    <property type="entry name" value="Thioredoxin_ResA/DsbE_sf"/>
</dbReference>
<evidence type="ECO:0000256" key="1">
    <source>
        <dbReference type="ARBA" id="ARBA00023157"/>
    </source>
</evidence>
<reference evidence="3 4" key="1">
    <citation type="submission" date="2015-08" db="EMBL/GenBank/DDBJ databases">
        <title>The complete genome sequence of Bacillus beveridgei MLTeJB.</title>
        <authorList>
            <person name="Hanson T.E."/>
            <person name="Mesa C."/>
            <person name="Basesman S.M."/>
            <person name="Oremland R.S."/>
        </authorList>
    </citation>
    <scope>NUCLEOTIDE SEQUENCE [LARGE SCALE GENOMIC DNA]</scope>
    <source>
        <strain evidence="3 4">MLTeJB</strain>
    </source>
</reference>
<proteinExistence type="predicted"/>
<dbReference type="CDD" id="cd02966">
    <property type="entry name" value="TlpA_like_family"/>
    <property type="match status" value="1"/>
</dbReference>
<dbReference type="OrthoDB" id="25753at2"/>
<dbReference type="Gene3D" id="3.40.30.10">
    <property type="entry name" value="Glutaredoxin"/>
    <property type="match status" value="1"/>
</dbReference>
<dbReference type="KEGG" id="bbev:BBEV_1488"/>
<evidence type="ECO:0000313" key="3">
    <source>
        <dbReference type="EMBL" id="AOM82851.1"/>
    </source>
</evidence>
<dbReference type="InterPro" id="IPR036249">
    <property type="entry name" value="Thioredoxin-like_sf"/>
</dbReference>
<dbReference type="PANTHER" id="PTHR42852">
    <property type="entry name" value="THIOL:DISULFIDE INTERCHANGE PROTEIN DSBE"/>
    <property type="match status" value="1"/>
</dbReference>
<dbReference type="GO" id="GO:0016491">
    <property type="term" value="F:oxidoreductase activity"/>
    <property type="evidence" value="ECO:0007669"/>
    <property type="project" value="InterPro"/>
</dbReference>
<dbReference type="EMBL" id="CP012502">
    <property type="protein sequence ID" value="AOM82851.1"/>
    <property type="molecule type" value="Genomic_DNA"/>
</dbReference>
<dbReference type="STRING" id="632773.BBEV_1488"/>
<evidence type="ECO:0000313" key="4">
    <source>
        <dbReference type="Proteomes" id="UP000094463"/>
    </source>
</evidence>
<name>A0A1D7QV27_9BACI</name>
<organism evidence="3 4">
    <name type="scientific">Salisediminibacterium beveridgei</name>
    <dbReference type="NCBI Taxonomy" id="632773"/>
    <lineage>
        <taxon>Bacteria</taxon>
        <taxon>Bacillati</taxon>
        <taxon>Bacillota</taxon>
        <taxon>Bacilli</taxon>
        <taxon>Bacillales</taxon>
        <taxon>Bacillaceae</taxon>
        <taxon>Salisediminibacterium</taxon>
    </lineage>
</organism>
<keyword evidence="1" id="KW-1015">Disulfide bond</keyword>
<accession>A0A1D7QV27</accession>
<dbReference type="InterPro" id="IPR000866">
    <property type="entry name" value="AhpC/TSA"/>
</dbReference>
<gene>
    <name evidence="3" type="ORF">BBEV_1488</name>
</gene>
<protein>
    <submittedName>
        <fullName evidence="3">Thioredoxin</fullName>
    </submittedName>
</protein>
<dbReference type="GO" id="GO:0016209">
    <property type="term" value="F:antioxidant activity"/>
    <property type="evidence" value="ECO:0007669"/>
    <property type="project" value="InterPro"/>
</dbReference>